<feature type="domain" description="Ig-like" evidence="1">
    <location>
        <begin position="1"/>
        <end position="100"/>
    </location>
</feature>
<dbReference type="AlphaFoldDB" id="A0A564Y243"/>
<dbReference type="Proteomes" id="UP000321570">
    <property type="component" value="Unassembled WGS sequence"/>
</dbReference>
<accession>A0A564Y243</accession>
<evidence type="ECO:0000313" key="3">
    <source>
        <dbReference type="Proteomes" id="UP000321570"/>
    </source>
</evidence>
<dbReference type="InterPro" id="IPR036179">
    <property type="entry name" value="Ig-like_dom_sf"/>
</dbReference>
<proteinExistence type="predicted"/>
<dbReference type="InterPro" id="IPR007110">
    <property type="entry name" value="Ig-like_dom"/>
</dbReference>
<keyword evidence="3" id="KW-1185">Reference proteome</keyword>
<dbReference type="Gene3D" id="2.60.40.10">
    <property type="entry name" value="Immunoglobulins"/>
    <property type="match status" value="2"/>
</dbReference>
<evidence type="ECO:0000313" key="2">
    <source>
        <dbReference type="EMBL" id="VUZ41301.1"/>
    </source>
</evidence>
<dbReference type="PROSITE" id="PS50835">
    <property type="entry name" value="IG_LIKE"/>
    <property type="match status" value="2"/>
</dbReference>
<dbReference type="SUPFAM" id="SSF48726">
    <property type="entry name" value="Immunoglobulin"/>
    <property type="match status" value="2"/>
</dbReference>
<evidence type="ECO:0000259" key="1">
    <source>
        <dbReference type="PROSITE" id="PS50835"/>
    </source>
</evidence>
<dbReference type="EMBL" id="CABIJS010000055">
    <property type="protein sequence ID" value="VUZ41301.1"/>
    <property type="molecule type" value="Genomic_DNA"/>
</dbReference>
<sequence>MVQEGGRIVILCCILGNSSGHDHEQLMWIDPSGKSIINYFSNAVQAAQSKTYAIPDFSDKTHIISRLVVRNFKASNKGTYTCTKRSPIPDSPDPTPAKVDLIMRPRLLADFTSLSRTETDEVVMTGHRVSVPLEVGNVGRLVCRTNPKFNGPIRVTWFYHGRQLIGPAASMLEEVNLASTPNTDGKKGKKKLHGRQKQLASVNESTVITGKGGGNSMKKFTNTMFRPAVIDPAELGVSLENNSQVLKFNKISPRHAGMYMCKAEAPNPVYRAPSPTDQLI</sequence>
<protein>
    <recommendedName>
        <fullName evidence="1">Ig-like domain-containing protein</fullName>
    </recommendedName>
</protein>
<organism evidence="2 3">
    <name type="scientific">Hymenolepis diminuta</name>
    <name type="common">Rat tapeworm</name>
    <dbReference type="NCBI Taxonomy" id="6216"/>
    <lineage>
        <taxon>Eukaryota</taxon>
        <taxon>Metazoa</taxon>
        <taxon>Spiralia</taxon>
        <taxon>Lophotrochozoa</taxon>
        <taxon>Platyhelminthes</taxon>
        <taxon>Cestoda</taxon>
        <taxon>Eucestoda</taxon>
        <taxon>Cyclophyllidea</taxon>
        <taxon>Hymenolepididae</taxon>
        <taxon>Hymenolepis</taxon>
    </lineage>
</organism>
<reference evidence="2 3" key="1">
    <citation type="submission" date="2019-07" db="EMBL/GenBank/DDBJ databases">
        <authorList>
            <person name="Jastrzebski P J."/>
            <person name="Paukszto L."/>
            <person name="Jastrzebski P J."/>
        </authorList>
    </citation>
    <scope>NUCLEOTIDE SEQUENCE [LARGE SCALE GENOMIC DNA]</scope>
    <source>
        <strain evidence="2 3">WMS-il1</strain>
    </source>
</reference>
<gene>
    <name evidence="2" type="ORF">WMSIL1_LOCUS2231</name>
</gene>
<feature type="non-terminal residue" evidence="2">
    <location>
        <position position="280"/>
    </location>
</feature>
<dbReference type="InterPro" id="IPR013783">
    <property type="entry name" value="Ig-like_fold"/>
</dbReference>
<name>A0A564Y243_HYMDI</name>
<feature type="domain" description="Ig-like" evidence="1">
    <location>
        <begin position="105"/>
        <end position="264"/>
    </location>
</feature>